<dbReference type="Pfam" id="PF02449">
    <property type="entry name" value="Glyco_hydro_42"/>
    <property type="match status" value="1"/>
</dbReference>
<dbReference type="GO" id="GO:0005975">
    <property type="term" value="P:carbohydrate metabolic process"/>
    <property type="evidence" value="ECO:0007669"/>
    <property type="project" value="InterPro"/>
</dbReference>
<dbReference type="InterPro" id="IPR017853">
    <property type="entry name" value="GH"/>
</dbReference>
<dbReference type="RefSeq" id="WP_114379339.1">
    <property type="nucleotide sequence ID" value="NZ_QPJD01000004.1"/>
</dbReference>
<evidence type="ECO:0000259" key="3">
    <source>
        <dbReference type="Pfam" id="PF02449"/>
    </source>
</evidence>
<organism evidence="4 5">
    <name type="scientific">Paenibacillus prosopidis</name>
    <dbReference type="NCBI Taxonomy" id="630520"/>
    <lineage>
        <taxon>Bacteria</taxon>
        <taxon>Bacillati</taxon>
        <taxon>Bacillota</taxon>
        <taxon>Bacilli</taxon>
        <taxon>Bacillales</taxon>
        <taxon>Paenibacillaceae</taxon>
        <taxon>Paenibacillus</taxon>
    </lineage>
</organism>
<keyword evidence="5" id="KW-1185">Reference proteome</keyword>
<evidence type="ECO:0000313" key="5">
    <source>
        <dbReference type="Proteomes" id="UP000252415"/>
    </source>
</evidence>
<dbReference type="Proteomes" id="UP000252415">
    <property type="component" value="Unassembled WGS sequence"/>
</dbReference>
<dbReference type="GO" id="GO:0004565">
    <property type="term" value="F:beta-galactosidase activity"/>
    <property type="evidence" value="ECO:0007669"/>
    <property type="project" value="InterPro"/>
</dbReference>
<dbReference type="OrthoDB" id="9760450at2"/>
<dbReference type="SUPFAM" id="SSF51445">
    <property type="entry name" value="(Trans)glycosidases"/>
    <property type="match status" value="1"/>
</dbReference>
<keyword evidence="2" id="KW-0326">Glycosidase</keyword>
<evidence type="ECO:0000256" key="1">
    <source>
        <dbReference type="ARBA" id="ARBA00022801"/>
    </source>
</evidence>
<sequence>MTYVFSAASFHTDSASQLNIKEKNRFQVVTGKDGGSIRLDESQCRTVDWPEYDYLTAEAYHESHNVLVLLFTFYEEGNRSITVHYGLLPYVKTKICLPLQALNGERLFLDRYPGIMQSVLRGDSSVDRRRISGFAISTIESVAVRSFELSGLTLSRSLPDFEYEAAPYIDELGQLTGKDWAGKTQSLEELIHMLNKERDTARENNQTHASMGHYGGWKKLCFEPSGYFRTEFDGKNWWFVDPEGYALFSTGMDCVNPHDHMRVNGMEHLIPPLPAVDGPFRDAWSSHSYSFAVSNLICAFGEEWREAWADLTEHRLKEWGINTVGNWSGADFIGRSELPYVYPMFDFPTTKATIFRDFPDVFSPEYEQNAMAFAEQLLSFKEDRRLVGYFMRNEPHWAFVDGLDLTEEMLRHPFVFDCKKRFVAWVEEKYEVIGHLNAAWETSYLHFEQLLDCRKVEITESSASKEDFAAFNRMMIRRYVEVPARYCKEADPHHLNLGMRYAWVANDDLLEGCELFDVFSINCYQFQPDRQLIERISKRLNIPVMIGEFHFGAADVGMLAYGIRAVATQEDRGLAYRYFVEQAASIPELIGVHYFQLNDQPVLGRFDGENYQIGAVDVCQQPYRPFTEAMRQAYDRMYEIRIGEIEPYGECPKEIPKTGF</sequence>
<dbReference type="GO" id="GO:0009341">
    <property type="term" value="C:beta-galactosidase complex"/>
    <property type="evidence" value="ECO:0007669"/>
    <property type="project" value="InterPro"/>
</dbReference>
<accession>A0A368W2N7</accession>
<comment type="caution">
    <text evidence="4">The sequence shown here is derived from an EMBL/GenBank/DDBJ whole genome shotgun (WGS) entry which is preliminary data.</text>
</comment>
<dbReference type="Gene3D" id="3.20.20.80">
    <property type="entry name" value="Glycosidases"/>
    <property type="match status" value="1"/>
</dbReference>
<dbReference type="AlphaFoldDB" id="A0A368W2N7"/>
<proteinExistence type="predicted"/>
<gene>
    <name evidence="4" type="ORF">DFP97_10476</name>
</gene>
<reference evidence="4 5" key="1">
    <citation type="submission" date="2018-07" db="EMBL/GenBank/DDBJ databases">
        <title>Genomic Encyclopedia of Type Strains, Phase III (KMG-III): the genomes of soil and plant-associated and newly described type strains.</title>
        <authorList>
            <person name="Whitman W."/>
        </authorList>
    </citation>
    <scope>NUCLEOTIDE SEQUENCE [LARGE SCALE GENOMIC DNA]</scope>
    <source>
        <strain evidence="4 5">CECT 7506</strain>
    </source>
</reference>
<evidence type="ECO:0000313" key="4">
    <source>
        <dbReference type="EMBL" id="RCW49418.1"/>
    </source>
</evidence>
<feature type="domain" description="Glycoside hydrolase family 42 N-terminal" evidence="3">
    <location>
        <begin position="363"/>
        <end position="495"/>
    </location>
</feature>
<dbReference type="InterPro" id="IPR013529">
    <property type="entry name" value="Glyco_hydro_42_N"/>
</dbReference>
<protein>
    <submittedName>
        <fullName evidence="4">Beta-galactosidase-like protein</fullName>
    </submittedName>
</protein>
<evidence type="ECO:0000256" key="2">
    <source>
        <dbReference type="ARBA" id="ARBA00023295"/>
    </source>
</evidence>
<dbReference type="EMBL" id="QPJD01000004">
    <property type="protein sequence ID" value="RCW49418.1"/>
    <property type="molecule type" value="Genomic_DNA"/>
</dbReference>
<keyword evidence="1" id="KW-0378">Hydrolase</keyword>
<name>A0A368W2N7_9BACL</name>